<reference evidence="2 3" key="1">
    <citation type="journal article" date="2023" name="Sci. Data">
        <title>Genome assembly of the Korean intertidal mud-creeper Batillaria attramentaria.</title>
        <authorList>
            <person name="Patra A.K."/>
            <person name="Ho P.T."/>
            <person name="Jun S."/>
            <person name="Lee S.J."/>
            <person name="Kim Y."/>
            <person name="Won Y.J."/>
        </authorList>
    </citation>
    <scope>NUCLEOTIDE SEQUENCE [LARGE SCALE GENOMIC DNA]</scope>
    <source>
        <strain evidence="2">Wonlab-2016</strain>
    </source>
</reference>
<sequence length="120" mass="13559">MTVNHYDTSTSRLFRNEQNTGTPQASRRLLVLTLAKQRVWGTGFPDRNYRSDIRTAYGLPLWINTEPPRELCRPMLALETDFLRDSDEDETRAGETVARRTGSARAKCTTRGLVCGTGSH</sequence>
<accession>A0ABD0LJF8</accession>
<dbReference type="AlphaFoldDB" id="A0ABD0LJF8"/>
<keyword evidence="3" id="KW-1185">Reference proteome</keyword>
<feature type="region of interest" description="Disordered" evidence="1">
    <location>
        <begin position="1"/>
        <end position="21"/>
    </location>
</feature>
<organism evidence="2 3">
    <name type="scientific">Batillaria attramentaria</name>
    <dbReference type="NCBI Taxonomy" id="370345"/>
    <lineage>
        <taxon>Eukaryota</taxon>
        <taxon>Metazoa</taxon>
        <taxon>Spiralia</taxon>
        <taxon>Lophotrochozoa</taxon>
        <taxon>Mollusca</taxon>
        <taxon>Gastropoda</taxon>
        <taxon>Caenogastropoda</taxon>
        <taxon>Sorbeoconcha</taxon>
        <taxon>Cerithioidea</taxon>
        <taxon>Batillariidae</taxon>
        <taxon>Batillaria</taxon>
    </lineage>
</organism>
<dbReference type="Proteomes" id="UP001519460">
    <property type="component" value="Unassembled WGS sequence"/>
</dbReference>
<evidence type="ECO:0000256" key="1">
    <source>
        <dbReference type="SAM" id="MobiDB-lite"/>
    </source>
</evidence>
<proteinExistence type="predicted"/>
<dbReference type="EMBL" id="JACVVK020000043">
    <property type="protein sequence ID" value="KAK7499530.1"/>
    <property type="molecule type" value="Genomic_DNA"/>
</dbReference>
<evidence type="ECO:0000313" key="3">
    <source>
        <dbReference type="Proteomes" id="UP001519460"/>
    </source>
</evidence>
<comment type="caution">
    <text evidence="2">The sequence shown here is derived from an EMBL/GenBank/DDBJ whole genome shotgun (WGS) entry which is preliminary data.</text>
</comment>
<gene>
    <name evidence="2" type="ORF">BaRGS_00009182</name>
</gene>
<protein>
    <submittedName>
        <fullName evidence="2">Uncharacterized protein</fullName>
    </submittedName>
</protein>
<name>A0ABD0LJF8_9CAEN</name>
<evidence type="ECO:0000313" key="2">
    <source>
        <dbReference type="EMBL" id="KAK7499530.1"/>
    </source>
</evidence>